<evidence type="ECO:0000313" key="3">
    <source>
        <dbReference type="Proteomes" id="UP000053562"/>
    </source>
</evidence>
<evidence type="ECO:0000256" key="1">
    <source>
        <dbReference type="SAM" id="Phobius"/>
    </source>
</evidence>
<name>A0A0J9UU88_PLAVI</name>
<accession>A0A0J9UU88</accession>
<feature type="transmembrane region" description="Helical" evidence="1">
    <location>
        <begin position="261"/>
        <end position="280"/>
    </location>
</feature>
<keyword evidence="1" id="KW-0472">Membrane</keyword>
<protein>
    <submittedName>
        <fullName evidence="2">Uncharacterized protein</fullName>
    </submittedName>
</protein>
<evidence type="ECO:0000313" key="2">
    <source>
        <dbReference type="EMBL" id="KMZ76993.1"/>
    </source>
</evidence>
<keyword evidence="1" id="KW-1133">Transmembrane helix</keyword>
<dbReference type="EMBL" id="KQ234546">
    <property type="protein sequence ID" value="KMZ76993.1"/>
    <property type="molecule type" value="Genomic_DNA"/>
</dbReference>
<organism evidence="2 3">
    <name type="scientific">Plasmodium vivax India VII</name>
    <dbReference type="NCBI Taxonomy" id="1077284"/>
    <lineage>
        <taxon>Eukaryota</taxon>
        <taxon>Sar</taxon>
        <taxon>Alveolata</taxon>
        <taxon>Apicomplexa</taxon>
        <taxon>Aconoidasida</taxon>
        <taxon>Haemosporida</taxon>
        <taxon>Plasmodiidae</taxon>
        <taxon>Plasmodium</taxon>
        <taxon>Plasmodium (Plasmodium)</taxon>
    </lineage>
</organism>
<dbReference type="OrthoDB" id="10310635at2759"/>
<gene>
    <name evidence="2" type="ORF">PVIIG_05382</name>
</gene>
<dbReference type="AlphaFoldDB" id="A0A0J9UU88"/>
<proteinExistence type="predicted"/>
<dbReference type="Proteomes" id="UP000053562">
    <property type="component" value="Unassembled WGS sequence"/>
</dbReference>
<reference evidence="2 3" key="1">
    <citation type="submission" date="2011-08" db="EMBL/GenBank/DDBJ databases">
        <title>The Genome Sequence of Plasmodium vivax India VII.</title>
        <authorList>
            <consortium name="The Broad Institute Genome Sequencing Platform"/>
            <consortium name="The Broad Institute Genome Sequencing Center for Infectious Disease"/>
            <person name="Neafsey D."/>
            <person name="Carlton J."/>
            <person name="Barnwell J."/>
            <person name="Collins W."/>
            <person name="Escalante A."/>
            <person name="Mullikin J."/>
            <person name="Saul A."/>
            <person name="Guigo R."/>
            <person name="Camara F."/>
            <person name="Young S.K."/>
            <person name="Zeng Q."/>
            <person name="Gargeya S."/>
            <person name="Fitzgerald M."/>
            <person name="Haas B."/>
            <person name="Abouelleil A."/>
            <person name="Alvarado L."/>
            <person name="Arachchi H.M."/>
            <person name="Berlin A."/>
            <person name="Brown A."/>
            <person name="Chapman S.B."/>
            <person name="Chen Z."/>
            <person name="Dunbar C."/>
            <person name="Freedman E."/>
            <person name="Gearin G."/>
            <person name="Gellesch M."/>
            <person name="Goldberg J."/>
            <person name="Griggs A."/>
            <person name="Gujja S."/>
            <person name="Heiman D."/>
            <person name="Howarth C."/>
            <person name="Larson L."/>
            <person name="Lui A."/>
            <person name="MacDonald P.J.P."/>
            <person name="Montmayeur A."/>
            <person name="Murphy C."/>
            <person name="Neiman D."/>
            <person name="Pearson M."/>
            <person name="Priest M."/>
            <person name="Roberts A."/>
            <person name="Saif S."/>
            <person name="Shea T."/>
            <person name="Shenoy N."/>
            <person name="Sisk P."/>
            <person name="Stolte C."/>
            <person name="Sykes S."/>
            <person name="Wortman J."/>
            <person name="Nusbaum C."/>
            <person name="Birren B."/>
        </authorList>
    </citation>
    <scope>NUCLEOTIDE SEQUENCE [LARGE SCALE GENOMIC DNA]</scope>
    <source>
        <strain evidence="2 3">India VII</strain>
    </source>
</reference>
<sequence>MQPLDSAIKNCPLTKFIDSLDITPSTGRVDIENELKSIESDQHNAIKIFYSRLKNYYSSIPSQYEDIKTYCCSYLNFWLNKEKEKKSTSEPYINTNGWQVIENLWEMLNGPFSCKRKRFEKSTEDQKKCIDFMVYCVNREVLKKECVDTKDNYLKQLYCTNFDNFTNKYYEEFKKAIPCLRNTNKDYNWTFSDTCTLHNMAITFPKYNDTIGKIMDVNTRNQIKKCENNEESSIIDCYMLEGVPVTFEEVSPSIDISPWKFGFYGGSSLLGFLCLSVFLYKVKKINSQNIHILKL</sequence>
<keyword evidence="1" id="KW-0812">Transmembrane</keyword>